<keyword evidence="6" id="KW-0675">Receptor</keyword>
<evidence type="ECO:0000313" key="6">
    <source>
        <dbReference type="RefSeq" id="XP_017872279.1"/>
    </source>
</evidence>
<keyword evidence="3" id="KW-0472">Membrane</keyword>
<keyword evidence="3" id="KW-1133">Transmembrane helix</keyword>
<name>A0ABM1PYJ3_DROAR</name>
<sequence>MSEMHPLMQRDSAASRAAAAAAARAAAAIGTAATATATATKLTTTSSSKCNNNNNNSLTLTIMRPATKTNSKFHKRRRKRQRSEQCSNNSNNSNSSSNSCSNSSTATTATTAIRRRCSIPYLSRTGAYLTLLLLTTTCSLCAVTAASTASASASTSTASSAATAAAAPASATSSSGSIGGFVPPSSPCAPQHWWDQVQDKCMPCTSCQGEMIPLRPCQLHIDTVCRSIYELKIDWVVLAKTEPNWKERRKSSEYEHFDQPTPLQHLTHEQLQQLHEEAAAALPLDWQTGALFIAVLACLLFFSVAACILIHHMRQWRRMERRLDQDVEELSTKLMAKLAEVQSLDGGTFFIGNADALRGLPASAMTAASAAASAAQSSLFQPQHVLLPVEKHTKHQERRILKTLQPGNVYIEENQGLGAGVLANSKG</sequence>
<feature type="disulfide bond" evidence="1">
    <location>
        <begin position="207"/>
        <end position="225"/>
    </location>
</feature>
<feature type="compositionally biased region" description="Basic residues" evidence="2">
    <location>
        <begin position="71"/>
        <end position="81"/>
    </location>
</feature>
<evidence type="ECO:0000256" key="1">
    <source>
        <dbReference type="PROSITE-ProRule" id="PRU00206"/>
    </source>
</evidence>
<reference evidence="5" key="2">
    <citation type="journal article" date="2016" name="G3 (Bethesda)">
        <title>Genome Evolution in Three Species of Cactophilic Drosophila.</title>
        <authorList>
            <person name="Sanchez-Flores A."/>
            <person name="Penazola F."/>
            <person name="Carpinteyro-Ponce J."/>
            <person name="Nazario-Yepiz N."/>
            <person name="Abreu-Goodger C."/>
            <person name="Machado C.A."/>
            <person name="Markow T.A."/>
        </authorList>
    </citation>
    <scope>NUCLEOTIDE SEQUENCE [LARGE SCALE GENOMIC DNA]</scope>
</reference>
<feature type="region of interest" description="Disordered" evidence="2">
    <location>
        <begin position="66"/>
        <end position="105"/>
    </location>
</feature>
<dbReference type="PROSITE" id="PS50050">
    <property type="entry name" value="TNFR_NGFR_2"/>
    <property type="match status" value="1"/>
</dbReference>
<comment type="caution">
    <text evidence="1">Lacks conserved residue(s) required for the propagation of feature annotation.</text>
</comment>
<accession>A0ABM1PYJ3</accession>
<reference evidence="6" key="3">
    <citation type="submission" date="2025-08" db="UniProtKB">
        <authorList>
            <consortium name="RefSeq"/>
        </authorList>
    </citation>
    <scope>IDENTIFICATION</scope>
    <source>
        <tissue evidence="6">Whole organism</tissue>
    </source>
</reference>
<dbReference type="GeneID" id="108619949"/>
<evidence type="ECO:0000259" key="4">
    <source>
        <dbReference type="PROSITE" id="PS50050"/>
    </source>
</evidence>
<keyword evidence="5" id="KW-1185">Reference proteome</keyword>
<reference evidence="5" key="1">
    <citation type="journal article" date="1997" name="Nucleic Acids Res.">
        <title>tRNAscan-SE: a program for improved detection of transfer RNA genes in genomic sequence.</title>
        <authorList>
            <person name="Lowe T.M."/>
            <person name="Eddy S.R."/>
        </authorList>
    </citation>
    <scope>NUCLEOTIDE SEQUENCE [LARGE SCALE GENOMIC DNA]</scope>
</reference>
<keyword evidence="3" id="KW-0812">Transmembrane</keyword>
<feature type="repeat" description="TNFR-Cys" evidence="1">
    <location>
        <begin position="187"/>
        <end position="225"/>
    </location>
</feature>
<feature type="domain" description="TNFR-Cys" evidence="4">
    <location>
        <begin position="187"/>
        <end position="225"/>
    </location>
</feature>
<organism evidence="5 6">
    <name type="scientific">Drosophila arizonae</name>
    <name type="common">Fruit fly</name>
    <dbReference type="NCBI Taxonomy" id="7263"/>
    <lineage>
        <taxon>Eukaryota</taxon>
        <taxon>Metazoa</taxon>
        <taxon>Ecdysozoa</taxon>
        <taxon>Arthropoda</taxon>
        <taxon>Hexapoda</taxon>
        <taxon>Insecta</taxon>
        <taxon>Pterygota</taxon>
        <taxon>Neoptera</taxon>
        <taxon>Endopterygota</taxon>
        <taxon>Diptera</taxon>
        <taxon>Brachycera</taxon>
        <taxon>Muscomorpha</taxon>
        <taxon>Ephydroidea</taxon>
        <taxon>Drosophilidae</taxon>
        <taxon>Drosophila</taxon>
    </lineage>
</organism>
<evidence type="ECO:0000256" key="2">
    <source>
        <dbReference type="SAM" id="MobiDB-lite"/>
    </source>
</evidence>
<feature type="compositionally biased region" description="Low complexity" evidence="2">
    <location>
        <begin position="86"/>
        <end position="105"/>
    </location>
</feature>
<protein>
    <submittedName>
        <fullName evidence="6">Tumor necrosis factor receptor superfamily member wengen</fullName>
    </submittedName>
</protein>
<dbReference type="Proteomes" id="UP000694904">
    <property type="component" value="Chromosome X"/>
</dbReference>
<dbReference type="InterPro" id="IPR001368">
    <property type="entry name" value="TNFR/NGFR_Cys_rich_reg"/>
</dbReference>
<proteinExistence type="predicted"/>
<feature type="disulfide bond" evidence="1">
    <location>
        <begin position="204"/>
        <end position="217"/>
    </location>
</feature>
<evidence type="ECO:0000256" key="3">
    <source>
        <dbReference type="SAM" id="Phobius"/>
    </source>
</evidence>
<evidence type="ECO:0000313" key="5">
    <source>
        <dbReference type="Proteomes" id="UP000694904"/>
    </source>
</evidence>
<feature type="transmembrane region" description="Helical" evidence="3">
    <location>
        <begin position="290"/>
        <end position="312"/>
    </location>
</feature>
<dbReference type="RefSeq" id="XP_017872279.1">
    <property type="nucleotide sequence ID" value="XM_018016790.1"/>
</dbReference>
<keyword evidence="1" id="KW-1015">Disulfide bond</keyword>
<gene>
    <name evidence="6" type="primary">LOC108619949</name>
</gene>